<dbReference type="InterPro" id="IPR004365">
    <property type="entry name" value="NA-bd_OB_tRNA"/>
</dbReference>
<reference evidence="7 8" key="1">
    <citation type="journal article" date="2023" name="Cell">
        <title>Genetic manipulation of Patescibacteria provides mechanistic insights into microbial dark matter and the epibiotic lifestyle.</title>
        <authorList>
            <person name="Wang Y."/>
            <person name="Gallagher L.A."/>
            <person name="Andrade P.A."/>
            <person name="Liu A."/>
            <person name="Humphreys I.R."/>
            <person name="Turkarslan S."/>
            <person name="Cutler K.J."/>
            <person name="Arrieta-Ortiz M.L."/>
            <person name="Li Y."/>
            <person name="Radey M.C."/>
            <person name="McLean J.S."/>
            <person name="Cong Q."/>
            <person name="Baker D."/>
            <person name="Baliga N.S."/>
            <person name="Peterson S.B."/>
            <person name="Mougous J.D."/>
        </authorList>
    </citation>
    <scope>NUCLEOTIDE SEQUENCE [LARGE SCALE GENOMIC DNA]</scope>
    <source>
        <strain evidence="7 8">ML1</strain>
    </source>
</reference>
<dbReference type="Gene3D" id="3.30.930.10">
    <property type="entry name" value="Bira Bifunctional Protein, Domain 2"/>
    <property type="match status" value="1"/>
</dbReference>
<keyword evidence="4" id="KW-0030">Aminoacyl-tRNA synthetase</keyword>
<dbReference type="CDD" id="cd04322">
    <property type="entry name" value="LysRS_N"/>
    <property type="match status" value="1"/>
</dbReference>
<proteinExistence type="predicted"/>
<dbReference type="InterPro" id="IPR045864">
    <property type="entry name" value="aa-tRNA-synth_II/BPL/LPL"/>
</dbReference>
<dbReference type="Pfam" id="PF00152">
    <property type="entry name" value="tRNA-synt_2"/>
    <property type="match status" value="1"/>
</dbReference>
<dbReference type="Proteomes" id="UP001177295">
    <property type="component" value="Chromosome"/>
</dbReference>
<evidence type="ECO:0000256" key="1">
    <source>
        <dbReference type="ARBA" id="ARBA00022598"/>
    </source>
</evidence>
<name>A0ABY8WW68_9BACT</name>
<dbReference type="PANTHER" id="PTHR42918">
    <property type="entry name" value="LYSYL-TRNA SYNTHETASE"/>
    <property type="match status" value="1"/>
</dbReference>
<dbReference type="Gene3D" id="2.40.50.140">
    <property type="entry name" value="Nucleic acid-binding proteins"/>
    <property type="match status" value="1"/>
</dbReference>
<dbReference type="InterPro" id="IPR004364">
    <property type="entry name" value="Aa-tRNA-synt_II"/>
</dbReference>
<accession>A0ABY8WW68</accession>
<keyword evidence="1 7" id="KW-0436">Ligase</keyword>
<evidence type="ECO:0000259" key="6">
    <source>
        <dbReference type="Pfam" id="PF01336"/>
    </source>
</evidence>
<dbReference type="InterPro" id="IPR044136">
    <property type="entry name" value="Lys-tRNA-ligase_II_N"/>
</dbReference>
<dbReference type="SUPFAM" id="SSF55681">
    <property type="entry name" value="Class II aaRS and biotin synthetases"/>
    <property type="match status" value="1"/>
</dbReference>
<dbReference type="PANTHER" id="PTHR42918:SF15">
    <property type="entry name" value="LYSINE--TRNA LIGASE, CHLOROPLASTIC_MITOCHONDRIAL"/>
    <property type="match status" value="1"/>
</dbReference>
<keyword evidence="8" id="KW-1185">Reference proteome</keyword>
<gene>
    <name evidence="7" type="ORF">SEML1_0211</name>
</gene>
<evidence type="ECO:0000313" key="7">
    <source>
        <dbReference type="EMBL" id="WIO45841.1"/>
    </source>
</evidence>
<dbReference type="InterPro" id="IPR018149">
    <property type="entry name" value="Lys-tRNA-synth_II_C"/>
</dbReference>
<protein>
    <submittedName>
        <fullName evidence="7">Lysine--tRNA ligase</fullName>
    </submittedName>
</protein>
<dbReference type="RefSeq" id="WP_376754212.1">
    <property type="nucleotide sequence ID" value="NZ_CP124550.1"/>
</dbReference>
<dbReference type="GO" id="GO:0016874">
    <property type="term" value="F:ligase activity"/>
    <property type="evidence" value="ECO:0007669"/>
    <property type="project" value="UniProtKB-KW"/>
</dbReference>
<dbReference type="Pfam" id="PF01336">
    <property type="entry name" value="tRNA_anti-codon"/>
    <property type="match status" value="1"/>
</dbReference>
<evidence type="ECO:0000259" key="5">
    <source>
        <dbReference type="Pfam" id="PF00152"/>
    </source>
</evidence>
<dbReference type="InterPro" id="IPR012340">
    <property type="entry name" value="NA-bd_OB-fold"/>
</dbReference>
<dbReference type="NCBIfam" id="NF001756">
    <property type="entry name" value="PRK00484.1"/>
    <property type="match status" value="1"/>
</dbReference>
<sequence>MATLQDYRNERLRKLAALRELGVDPYPAHAERTHTCAEVVEKFDELIGQTVSVAGRIVSIRSFGKLAFIKLRDASGDVQLYLQKDDVAGLDASRGVLGMKQLKLLDTGDFVQATGEMVVTKTGEKSVGVHELRLLTKSLRPMPEKLDNKEERFRRRYVDMNVNPEVRQRFIRRSKFWQATRDYLNQHGFTEVNVPVLEHTTGGADANPFVTHMDALDDQQFYLRISHELPLKRLIGAGFEKVYDLGPRFRNENYSDEHLPEHIAMEWYAAYWDWRQGMRFMENMYKDVLQKTFGTLHFRLGEFEVDMSGKWDVWDYAEVIAQHYGIDVYHTTIDEVAAKLKEHSLEVEKTDSIPRGIDKLWKNIRKSVAGPVWLVNTPKFISPLSKANPDNPQSVERFQPIIAGSELGNGFSELNDPIDQLNRFVEQQRMRDAGDDEAMMLDIDYVEMLEYGMPPACGWGWSERVFWIFEGVTAREGVPFPQLRHEIDEVTKAIYSEAELQ</sequence>
<evidence type="ECO:0000256" key="2">
    <source>
        <dbReference type="ARBA" id="ARBA00022741"/>
    </source>
</evidence>
<evidence type="ECO:0000256" key="3">
    <source>
        <dbReference type="ARBA" id="ARBA00022840"/>
    </source>
</evidence>
<evidence type="ECO:0000313" key="8">
    <source>
        <dbReference type="Proteomes" id="UP001177295"/>
    </source>
</evidence>
<evidence type="ECO:0000256" key="4">
    <source>
        <dbReference type="ARBA" id="ARBA00023146"/>
    </source>
</evidence>
<keyword evidence="2" id="KW-0547">Nucleotide-binding</keyword>
<dbReference type="PRINTS" id="PR00982">
    <property type="entry name" value="TRNASYNTHLYS"/>
</dbReference>
<keyword evidence="3" id="KW-0067">ATP-binding</keyword>
<feature type="domain" description="Aminoacyl-tRNA synthetase class II (D/K/N)" evidence="5">
    <location>
        <begin position="149"/>
        <end position="482"/>
    </location>
</feature>
<dbReference type="EMBL" id="CP124550">
    <property type="protein sequence ID" value="WIO45841.1"/>
    <property type="molecule type" value="Genomic_DNA"/>
</dbReference>
<organism evidence="7 8">
    <name type="scientific">Candidatus Southlakia epibionticum</name>
    <dbReference type="NCBI Taxonomy" id="3043284"/>
    <lineage>
        <taxon>Bacteria</taxon>
        <taxon>Candidatus Saccharimonadota</taxon>
        <taxon>Candidatus Saccharimonadia</taxon>
        <taxon>Candidatus Saccharimonadales</taxon>
        <taxon>Candidatus Saccharimonadaceae</taxon>
        <taxon>Candidatus Southlakia</taxon>
    </lineage>
</organism>
<feature type="domain" description="OB" evidence="6">
    <location>
        <begin position="51"/>
        <end position="135"/>
    </location>
</feature>
<dbReference type="SUPFAM" id="SSF50249">
    <property type="entry name" value="Nucleic acid-binding proteins"/>
    <property type="match status" value="1"/>
</dbReference>